<feature type="transmembrane region" description="Helical" evidence="2">
    <location>
        <begin position="716"/>
        <end position="737"/>
    </location>
</feature>
<feature type="transmembrane region" description="Helical" evidence="2">
    <location>
        <begin position="685"/>
        <end position="710"/>
    </location>
</feature>
<feature type="transmembrane region" description="Helical" evidence="2">
    <location>
        <begin position="831"/>
        <end position="850"/>
    </location>
</feature>
<feature type="compositionally biased region" description="Low complexity" evidence="1">
    <location>
        <begin position="55"/>
        <end position="66"/>
    </location>
</feature>
<dbReference type="AlphaFoldDB" id="A0A517SQ25"/>
<keyword evidence="2" id="KW-0472">Membrane</keyword>
<feature type="compositionally biased region" description="Polar residues" evidence="1">
    <location>
        <begin position="168"/>
        <end position="186"/>
    </location>
</feature>
<feature type="compositionally biased region" description="Polar residues" evidence="1">
    <location>
        <begin position="77"/>
        <end position="103"/>
    </location>
</feature>
<feature type="compositionally biased region" description="Polar residues" evidence="1">
    <location>
        <begin position="129"/>
        <end position="147"/>
    </location>
</feature>
<keyword evidence="4" id="KW-1185">Reference proteome</keyword>
<keyword evidence="2" id="KW-1133">Transmembrane helix</keyword>
<feature type="compositionally biased region" description="Low complexity" evidence="1">
    <location>
        <begin position="116"/>
        <end position="126"/>
    </location>
</feature>
<evidence type="ECO:0000256" key="2">
    <source>
        <dbReference type="SAM" id="Phobius"/>
    </source>
</evidence>
<dbReference type="EMBL" id="CP036272">
    <property type="protein sequence ID" value="QDT58231.1"/>
    <property type="molecule type" value="Genomic_DNA"/>
</dbReference>
<keyword evidence="2" id="KW-0812">Transmembrane</keyword>
<proteinExistence type="predicted"/>
<sequence>MSQAGARVQCPKCQQSFLAPSRLGAGGPPSGSAGDDDDWLILDDLEIGPRSDQIPPSASDSTASDSKGAIPTESKLKSQQGSGPTGSNFPQGSPLTTGSQSSHSDAKPGAVPAGFGSDEGSSDEGSGPTGNDSSQSSPLATDSQPSHSDAKPGTVPAGFGSDEGSGPTGNAFSQSSPLTTDSQPSHSDAKPGTVPGGSGADGAGDDEDWLIFESDPGTGDKGSGTAKPRSGSDEGSGPTGNDSSQSSPLTTGSQLSHSDAKPGTVPAGSGSDEGAGPTGNDSSQSSPLTTDSQPSHSDARPGTVPGGSGADGAGDDEGWLIFESDPGTGDEGSGTAKPRTVPAGSGSGEGSGPTGNVSSQNVSLATGSQPSHSDAKPGTVPAGSGSGEGSGPTGNDGSGEGSGPMGNEFSQNAPLATGPQGSHPDTRPGSVSQGEHALADRHAELPITDPSPAAAVNTPTPLLFGANPGEPNLFADLPPIDPIMPVESPAQGSGDWASATAEETGADPFDLDDIQLQALPDSPKVASPRSTPVNSPVADPLLDEAFASPSLPSTSAEPPTAISPQAEVHFTFSCPVCDSRITAKRANEGDKLRCSDCHSDLTIPKPPPIKQAKETSPSELESFALAPESQISRGAENDPWVKNADQLLEEAAKPESTKFVSLSADEDPEGGWMHSIGIRMKDPGVIAHLILLGAMMGAFTFLATSIHWLITVFTLPIIFVILVIVLVASFAIMMATANGHDQIDEWPTMDPSEWFDTMGAVLSAMAVTVAPIGLLAFLFGFSNTLVLGLSLAAMFSMFPIVLLSMLDAQSMTGIVSPTVIKSINHRGEDWGTFYLLSAFMLLVTIGLLVYLSGTSFGMAVFGCLIVAVFFVYFTLLGRLARGIQSVVHFEPLGKSKEDEDQDDG</sequence>
<feature type="compositionally biased region" description="Polar residues" evidence="1">
    <location>
        <begin position="354"/>
        <end position="372"/>
    </location>
</feature>
<feature type="transmembrane region" description="Helical" evidence="2">
    <location>
        <begin position="856"/>
        <end position="875"/>
    </location>
</feature>
<accession>A0A517SQ25</accession>
<feature type="compositionally biased region" description="Gly residues" evidence="1">
    <location>
        <begin position="384"/>
        <end position="404"/>
    </location>
</feature>
<reference evidence="3 4" key="1">
    <citation type="submission" date="2019-02" db="EMBL/GenBank/DDBJ databases">
        <title>Deep-cultivation of Planctomycetes and their phenomic and genomic characterization uncovers novel biology.</title>
        <authorList>
            <person name="Wiegand S."/>
            <person name="Jogler M."/>
            <person name="Boedeker C."/>
            <person name="Pinto D."/>
            <person name="Vollmers J."/>
            <person name="Rivas-Marin E."/>
            <person name="Kohn T."/>
            <person name="Peeters S.H."/>
            <person name="Heuer A."/>
            <person name="Rast P."/>
            <person name="Oberbeckmann S."/>
            <person name="Bunk B."/>
            <person name="Jeske O."/>
            <person name="Meyerdierks A."/>
            <person name="Storesund J.E."/>
            <person name="Kallscheuer N."/>
            <person name="Luecker S."/>
            <person name="Lage O.M."/>
            <person name="Pohl T."/>
            <person name="Merkel B.J."/>
            <person name="Hornburger P."/>
            <person name="Mueller R.-W."/>
            <person name="Bruemmer F."/>
            <person name="Labrenz M."/>
            <person name="Spormann A.M."/>
            <person name="Op den Camp H."/>
            <person name="Overmann J."/>
            <person name="Amann R."/>
            <person name="Jetten M.S.M."/>
            <person name="Mascher T."/>
            <person name="Medema M.H."/>
            <person name="Devos D.P."/>
            <person name="Kaster A.-K."/>
            <person name="Ovreas L."/>
            <person name="Rohde M."/>
            <person name="Galperin M.Y."/>
            <person name="Jogler C."/>
        </authorList>
    </citation>
    <scope>NUCLEOTIDE SEQUENCE [LARGE SCALE GENOMIC DNA]</scope>
    <source>
        <strain evidence="3 4">SV_7m_r</strain>
    </source>
</reference>
<evidence type="ECO:0000313" key="3">
    <source>
        <dbReference type="EMBL" id="QDT58231.1"/>
    </source>
</evidence>
<feature type="compositionally biased region" description="Acidic residues" evidence="1">
    <location>
        <begin position="34"/>
        <end position="46"/>
    </location>
</feature>
<gene>
    <name evidence="3" type="ORF">SV7mr_07200</name>
</gene>
<dbReference type="Gene3D" id="2.20.28.160">
    <property type="match status" value="1"/>
</dbReference>
<evidence type="ECO:0000256" key="1">
    <source>
        <dbReference type="SAM" id="MobiDB-lite"/>
    </source>
</evidence>
<feature type="region of interest" description="Disordered" evidence="1">
    <location>
        <begin position="18"/>
        <end position="561"/>
    </location>
</feature>
<feature type="compositionally biased region" description="Polar residues" evidence="1">
    <location>
        <begin position="239"/>
        <end position="257"/>
    </location>
</feature>
<dbReference type="Proteomes" id="UP000315003">
    <property type="component" value="Chromosome"/>
</dbReference>
<evidence type="ECO:0000313" key="4">
    <source>
        <dbReference type="Proteomes" id="UP000315003"/>
    </source>
</evidence>
<name>A0A517SQ25_9BACT</name>
<protein>
    <submittedName>
        <fullName evidence="3">Uncharacterized protein</fullName>
    </submittedName>
</protein>
<feature type="transmembrane region" description="Helical" evidence="2">
    <location>
        <begin position="758"/>
        <end position="779"/>
    </location>
</feature>
<organism evidence="3 4">
    <name type="scientific">Stieleria bergensis</name>
    <dbReference type="NCBI Taxonomy" id="2528025"/>
    <lineage>
        <taxon>Bacteria</taxon>
        <taxon>Pseudomonadati</taxon>
        <taxon>Planctomycetota</taxon>
        <taxon>Planctomycetia</taxon>
        <taxon>Pirellulales</taxon>
        <taxon>Pirellulaceae</taxon>
        <taxon>Stieleria</taxon>
    </lineage>
</organism>
<feature type="compositionally biased region" description="Polar residues" evidence="1">
    <location>
        <begin position="279"/>
        <end position="296"/>
    </location>
</feature>
<feature type="transmembrane region" description="Helical" evidence="2">
    <location>
        <begin position="785"/>
        <end position="806"/>
    </location>
</feature>